<dbReference type="OrthoDB" id="3196337at2"/>
<evidence type="ECO:0000256" key="4">
    <source>
        <dbReference type="ARBA" id="ARBA00022801"/>
    </source>
</evidence>
<evidence type="ECO:0000313" key="7">
    <source>
        <dbReference type="EMBL" id="REK72990.1"/>
    </source>
</evidence>
<comment type="cofactor">
    <cofactor evidence="1">
        <name>Zn(2+)</name>
        <dbReference type="ChEBI" id="CHEBI:29105"/>
    </cofactor>
</comment>
<dbReference type="EMBL" id="QUBR01000001">
    <property type="protein sequence ID" value="REK72990.1"/>
    <property type="molecule type" value="Genomic_DNA"/>
</dbReference>
<evidence type="ECO:0000313" key="8">
    <source>
        <dbReference type="Proteomes" id="UP000265581"/>
    </source>
</evidence>
<dbReference type="PANTHER" id="PTHR42978:SF7">
    <property type="entry name" value="METALLO-HYDROLASE RV2300C-RELATED"/>
    <property type="match status" value="1"/>
</dbReference>
<gene>
    <name evidence="7" type="ORF">DX116_05210</name>
</gene>
<keyword evidence="3" id="KW-0479">Metal-binding</keyword>
<accession>A0A371PC59</accession>
<reference evidence="7 8" key="1">
    <citation type="submission" date="2018-08" db="EMBL/GenBank/DDBJ databases">
        <title>Aeromicrobium sp. M2KJ-4, whole genome shotgun sequence.</title>
        <authorList>
            <person name="Tuo L."/>
        </authorList>
    </citation>
    <scope>NUCLEOTIDE SEQUENCE [LARGE SCALE GENOMIC DNA]</scope>
    <source>
        <strain evidence="7 8">M2KJ-4</strain>
    </source>
</reference>
<dbReference type="PANTHER" id="PTHR42978">
    <property type="entry name" value="QUORUM-QUENCHING LACTONASE YTNP-RELATED-RELATED"/>
    <property type="match status" value="1"/>
</dbReference>
<evidence type="ECO:0000256" key="1">
    <source>
        <dbReference type="ARBA" id="ARBA00001947"/>
    </source>
</evidence>
<dbReference type="InterPro" id="IPR001279">
    <property type="entry name" value="Metallo-B-lactamas"/>
</dbReference>
<dbReference type="GO" id="GO:0016787">
    <property type="term" value="F:hydrolase activity"/>
    <property type="evidence" value="ECO:0007669"/>
    <property type="project" value="UniProtKB-KW"/>
</dbReference>
<evidence type="ECO:0000259" key="6">
    <source>
        <dbReference type="SMART" id="SM00849"/>
    </source>
</evidence>
<organism evidence="7 8">
    <name type="scientific">Aeromicrobium endophyticum</name>
    <dbReference type="NCBI Taxonomy" id="2292704"/>
    <lineage>
        <taxon>Bacteria</taxon>
        <taxon>Bacillati</taxon>
        <taxon>Actinomycetota</taxon>
        <taxon>Actinomycetes</taxon>
        <taxon>Propionibacteriales</taxon>
        <taxon>Nocardioidaceae</taxon>
        <taxon>Aeromicrobium</taxon>
    </lineage>
</organism>
<comment type="similarity">
    <text evidence="2">Belongs to the metallo-beta-lactamase superfamily.</text>
</comment>
<keyword evidence="5" id="KW-0862">Zinc</keyword>
<dbReference type="Gene3D" id="3.60.15.10">
    <property type="entry name" value="Ribonuclease Z/Hydroxyacylglutathione hydrolase-like"/>
    <property type="match status" value="1"/>
</dbReference>
<dbReference type="SUPFAM" id="SSF56281">
    <property type="entry name" value="Metallo-hydrolase/oxidoreductase"/>
    <property type="match status" value="1"/>
</dbReference>
<evidence type="ECO:0000256" key="2">
    <source>
        <dbReference type="ARBA" id="ARBA00007749"/>
    </source>
</evidence>
<dbReference type="SMART" id="SM00849">
    <property type="entry name" value="Lactamase_B"/>
    <property type="match status" value="1"/>
</dbReference>
<feature type="domain" description="Metallo-beta-lactamase" evidence="6">
    <location>
        <begin position="20"/>
        <end position="234"/>
    </location>
</feature>
<keyword evidence="4 7" id="KW-0378">Hydrolase</keyword>
<dbReference type="AlphaFoldDB" id="A0A371PC59"/>
<evidence type="ECO:0000256" key="5">
    <source>
        <dbReference type="ARBA" id="ARBA00022833"/>
    </source>
</evidence>
<dbReference type="Pfam" id="PF00753">
    <property type="entry name" value="Lactamase_B"/>
    <property type="match status" value="1"/>
</dbReference>
<evidence type="ECO:0000256" key="3">
    <source>
        <dbReference type="ARBA" id="ARBA00022723"/>
    </source>
</evidence>
<sequence length="262" mass="27883">MRVHHLSCGSFAPPLVGHLVCHVLLCETDDGLVLVDTGLGLDDYADPKGRMGPSRHLLKPVMDPAASAVLQLQTRGFSATDVTHVVLTHLDFDHVGGLSDFPQATVHTTADEHAAAITSPDVLDRRRYRPAQWAHGPAWQLHAGRGDAWRAGLTGHEVLPGITLVPMAGHSRGHAAVAVDAGDGRLTIHAGDAAFDASSYADSTPAGHGLQSIRALRAFEQVVGRDRAAIARNHRALRELDAEPGVTVVTAHDPRVFDDVRG</sequence>
<protein>
    <submittedName>
        <fullName evidence="7">MBL fold metallo-hydrolase</fullName>
    </submittedName>
</protein>
<dbReference type="GO" id="GO:0046872">
    <property type="term" value="F:metal ion binding"/>
    <property type="evidence" value="ECO:0007669"/>
    <property type="project" value="UniProtKB-KW"/>
</dbReference>
<dbReference type="RefSeq" id="WP_119703104.1">
    <property type="nucleotide sequence ID" value="NZ_JBHSOI010000001.1"/>
</dbReference>
<keyword evidence="8" id="KW-1185">Reference proteome</keyword>
<dbReference type="InterPro" id="IPR051013">
    <property type="entry name" value="MBL_superfamily_lactonases"/>
</dbReference>
<dbReference type="Proteomes" id="UP000265581">
    <property type="component" value="Unassembled WGS sequence"/>
</dbReference>
<comment type="caution">
    <text evidence="7">The sequence shown here is derived from an EMBL/GenBank/DDBJ whole genome shotgun (WGS) entry which is preliminary data.</text>
</comment>
<name>A0A371PC59_9ACTN</name>
<proteinExistence type="inferred from homology"/>
<dbReference type="CDD" id="cd07742">
    <property type="entry name" value="metallo-hydrolase-like_MBL-fold"/>
    <property type="match status" value="1"/>
</dbReference>
<dbReference type="InterPro" id="IPR036866">
    <property type="entry name" value="RibonucZ/Hydroxyglut_hydro"/>
</dbReference>